<dbReference type="GO" id="GO:0005524">
    <property type="term" value="F:ATP binding"/>
    <property type="evidence" value="ECO:0007669"/>
    <property type="project" value="UniProtKB-UniRule"/>
</dbReference>
<dbReference type="AlphaFoldDB" id="A0A8S4GAU9"/>
<protein>
    <recommendedName>
        <fullName evidence="3">receptor protein serine/threonine kinase</fullName>
        <ecNumber evidence="3">2.7.11.30</ecNumber>
    </recommendedName>
</protein>
<dbReference type="InterPro" id="IPR000333">
    <property type="entry name" value="TGFB_receptor"/>
</dbReference>
<dbReference type="SUPFAM" id="SSF57302">
    <property type="entry name" value="Snake toxin-like"/>
    <property type="match status" value="1"/>
</dbReference>
<dbReference type="PROSITE" id="PS50011">
    <property type="entry name" value="PROTEIN_KINASE_DOM"/>
    <property type="match status" value="1"/>
</dbReference>
<evidence type="ECO:0000256" key="1">
    <source>
        <dbReference type="ARBA" id="ARBA00004479"/>
    </source>
</evidence>
<dbReference type="Gene3D" id="2.10.60.10">
    <property type="entry name" value="CD59"/>
    <property type="match status" value="1"/>
</dbReference>
<dbReference type="GO" id="GO:0030509">
    <property type="term" value="P:BMP signaling pathway"/>
    <property type="evidence" value="ECO:0007669"/>
    <property type="project" value="TreeGrafter"/>
</dbReference>
<keyword evidence="8 14" id="KW-0547">Nucleotide-binding</keyword>
<dbReference type="Pfam" id="PF01064">
    <property type="entry name" value="Activin_recp"/>
    <property type="match status" value="1"/>
</dbReference>
<sequence length="687" mass="75945">MEEIIAHRVTPIIKCMVLFLLIFTAKVLTSRPHEGQDEARNSIHHPGNKPAHYVRTFTKYHHRRTIQYGQETDWPLTQDHPKVIQKRSVDIPNSSDFLGNAGIPIMNQFAPDVGKDNIIGPIDKNPVMSKESVGIKNGLGGEPKKFKMKAAAVMKEPTTTVGPSITCLYKIHSVALSITPSYDEDSNAQQVVENDHFDSPGVISTVRLQSGVEAAVERCTHPVTSCYTLWHRGADGNMTVLGQGCWKASQARRCDKCTRVAPMLPGTFCCCNHDYCNADFYRAELELDTCRASTGRRCDKCTRVAPMLPGTFCCCNHDYCNADFSELELDTCRVSTGRRCDKCTRVAPMLPGTFCCCNHDYCNADFSELELDTCRASTGRRCDKCTRVAPMLPGTFCCCNHDYCNADFFEYLRLKTHRAELELDTCRASTGRRCDKCTRVAPMLPGTFCCCNHDYCNADFSELELDTCRASTGRRCDKCTRVAPMLPGTFCCCNHDYCNADFSKLELDTCRASTGRRCDKCTRVAPMLPGTFCCCNHDYCNADFSTYKEEPAQSYSPPNSVVSASQPPLGYAALAAALVAAAALALALAAYCRRCGKRGKQGQDLEEKGEVMGTGPDALATGLSCVDNLTLIEHIGQGKFGTVWRGSLGSTPVAVKLYANMSTWQKERAIYSMPHLAHPNILKYYGK</sequence>
<evidence type="ECO:0000256" key="16">
    <source>
        <dbReference type="SAM" id="SignalP"/>
    </source>
</evidence>
<dbReference type="Proteomes" id="UP000653454">
    <property type="component" value="Unassembled WGS sequence"/>
</dbReference>
<feature type="binding site" evidence="14">
    <location>
        <position position="656"/>
    </location>
    <ligand>
        <name>ATP</name>
        <dbReference type="ChEBI" id="CHEBI:30616"/>
    </ligand>
</feature>
<dbReference type="GO" id="GO:0005886">
    <property type="term" value="C:plasma membrane"/>
    <property type="evidence" value="ECO:0007669"/>
    <property type="project" value="TreeGrafter"/>
</dbReference>
<evidence type="ECO:0000256" key="14">
    <source>
        <dbReference type="PROSITE-ProRule" id="PRU10141"/>
    </source>
</evidence>
<evidence type="ECO:0000256" key="12">
    <source>
        <dbReference type="ARBA" id="ARBA00023136"/>
    </source>
</evidence>
<keyword evidence="10 14" id="KW-0067">ATP-binding</keyword>
<comment type="similarity">
    <text evidence="2">Belongs to the protein kinase superfamily. TKL Ser/Thr protein kinase family. TGFB receptor subfamily.</text>
</comment>
<feature type="signal peptide" evidence="16">
    <location>
        <begin position="1"/>
        <end position="29"/>
    </location>
</feature>
<evidence type="ECO:0000256" key="5">
    <source>
        <dbReference type="ARBA" id="ARBA00022679"/>
    </source>
</evidence>
<comment type="caution">
    <text evidence="18">The sequence shown here is derived from an EMBL/GenBank/DDBJ whole genome shotgun (WGS) entry which is preliminary data.</text>
</comment>
<dbReference type="PROSITE" id="PS00107">
    <property type="entry name" value="PROTEIN_KINASE_ATP"/>
    <property type="match status" value="1"/>
</dbReference>
<reference evidence="18" key="1">
    <citation type="submission" date="2020-11" db="EMBL/GenBank/DDBJ databases">
        <authorList>
            <person name="Whiteford S."/>
        </authorList>
    </citation>
    <scope>NUCLEOTIDE SEQUENCE</scope>
</reference>
<comment type="subcellular location">
    <subcellularLocation>
        <location evidence="1">Membrane</location>
        <topology evidence="1">Single-pass type I membrane protein</topology>
    </subcellularLocation>
</comment>
<dbReference type="GO" id="GO:0005024">
    <property type="term" value="F:transforming growth factor beta receptor activity"/>
    <property type="evidence" value="ECO:0007669"/>
    <property type="project" value="TreeGrafter"/>
</dbReference>
<evidence type="ECO:0000256" key="2">
    <source>
        <dbReference type="ARBA" id="ARBA00009605"/>
    </source>
</evidence>
<feature type="domain" description="Protein kinase" evidence="17">
    <location>
        <begin position="629"/>
        <end position="687"/>
    </location>
</feature>
<dbReference type="EMBL" id="CAJHNJ030000170">
    <property type="protein sequence ID" value="CAG9136941.1"/>
    <property type="molecule type" value="Genomic_DNA"/>
</dbReference>
<evidence type="ECO:0000256" key="4">
    <source>
        <dbReference type="ARBA" id="ARBA00022527"/>
    </source>
</evidence>
<evidence type="ECO:0000256" key="3">
    <source>
        <dbReference type="ARBA" id="ARBA00012401"/>
    </source>
</evidence>
<evidence type="ECO:0000313" key="18">
    <source>
        <dbReference type="EMBL" id="CAG9136941.1"/>
    </source>
</evidence>
<feature type="transmembrane region" description="Helical" evidence="15">
    <location>
        <begin position="569"/>
        <end position="591"/>
    </location>
</feature>
<name>A0A8S4GAU9_PLUXY</name>
<feature type="chain" id="PRO_5035884355" description="receptor protein serine/threonine kinase" evidence="16">
    <location>
        <begin position="30"/>
        <end position="687"/>
    </location>
</feature>
<evidence type="ECO:0000256" key="8">
    <source>
        <dbReference type="ARBA" id="ARBA00022741"/>
    </source>
</evidence>
<evidence type="ECO:0000256" key="9">
    <source>
        <dbReference type="ARBA" id="ARBA00022777"/>
    </source>
</evidence>
<gene>
    <name evidence="18" type="ORF">PLXY2_LOCUS15194</name>
</gene>
<dbReference type="InterPro" id="IPR000719">
    <property type="entry name" value="Prot_kinase_dom"/>
</dbReference>
<keyword evidence="12 15" id="KW-0472">Membrane</keyword>
<keyword evidence="19" id="KW-1185">Reference proteome</keyword>
<dbReference type="SUPFAM" id="SSF56112">
    <property type="entry name" value="Protein kinase-like (PK-like)"/>
    <property type="match status" value="1"/>
</dbReference>
<evidence type="ECO:0000256" key="11">
    <source>
        <dbReference type="ARBA" id="ARBA00022989"/>
    </source>
</evidence>
<dbReference type="InterPro" id="IPR045860">
    <property type="entry name" value="Snake_toxin-like_sf"/>
</dbReference>
<keyword evidence="4" id="KW-0723">Serine/threonine-protein kinase</keyword>
<dbReference type="PANTHER" id="PTHR23255">
    <property type="entry name" value="TRANSFORMING GROWTH FACTOR-BETA RECEPTOR TYPE I AND II"/>
    <property type="match status" value="1"/>
</dbReference>
<evidence type="ECO:0000256" key="13">
    <source>
        <dbReference type="ARBA" id="ARBA00023170"/>
    </source>
</evidence>
<organism evidence="18 19">
    <name type="scientific">Plutella xylostella</name>
    <name type="common">Diamondback moth</name>
    <name type="synonym">Plutella maculipennis</name>
    <dbReference type="NCBI Taxonomy" id="51655"/>
    <lineage>
        <taxon>Eukaryota</taxon>
        <taxon>Metazoa</taxon>
        <taxon>Ecdysozoa</taxon>
        <taxon>Arthropoda</taxon>
        <taxon>Hexapoda</taxon>
        <taxon>Insecta</taxon>
        <taxon>Pterygota</taxon>
        <taxon>Neoptera</taxon>
        <taxon>Endopterygota</taxon>
        <taxon>Lepidoptera</taxon>
        <taxon>Glossata</taxon>
        <taxon>Ditrysia</taxon>
        <taxon>Yponomeutoidea</taxon>
        <taxon>Plutellidae</taxon>
        <taxon>Plutella</taxon>
    </lineage>
</organism>
<keyword evidence="9" id="KW-0418">Kinase</keyword>
<accession>A0A8S4GAU9</accession>
<proteinExistence type="inferred from homology"/>
<dbReference type="Gene3D" id="3.30.200.20">
    <property type="entry name" value="Phosphorylase Kinase, domain 1"/>
    <property type="match status" value="1"/>
</dbReference>
<evidence type="ECO:0000256" key="10">
    <source>
        <dbReference type="ARBA" id="ARBA00022840"/>
    </source>
</evidence>
<dbReference type="GO" id="GO:0043235">
    <property type="term" value="C:receptor complex"/>
    <property type="evidence" value="ECO:0007669"/>
    <property type="project" value="TreeGrafter"/>
</dbReference>
<dbReference type="PANTHER" id="PTHR23255:SF100">
    <property type="entry name" value="RECEPTOR PROTEIN SERINE_THREONINE KINASE"/>
    <property type="match status" value="1"/>
</dbReference>
<evidence type="ECO:0000256" key="7">
    <source>
        <dbReference type="ARBA" id="ARBA00022729"/>
    </source>
</evidence>
<keyword evidence="11 15" id="KW-1133">Transmembrane helix</keyword>
<dbReference type="CDD" id="cd23533">
    <property type="entry name" value="TFP_LU_ECD_BMPR2_like"/>
    <property type="match status" value="1"/>
</dbReference>
<dbReference type="InterPro" id="IPR017441">
    <property type="entry name" value="Protein_kinase_ATP_BS"/>
</dbReference>
<dbReference type="InterPro" id="IPR011009">
    <property type="entry name" value="Kinase-like_dom_sf"/>
</dbReference>
<dbReference type="EC" id="2.7.11.30" evidence="3"/>
<keyword evidence="6 15" id="KW-0812">Transmembrane</keyword>
<keyword evidence="7 16" id="KW-0732">Signal</keyword>
<evidence type="ECO:0000256" key="15">
    <source>
        <dbReference type="SAM" id="Phobius"/>
    </source>
</evidence>
<evidence type="ECO:0000313" key="19">
    <source>
        <dbReference type="Proteomes" id="UP000653454"/>
    </source>
</evidence>
<keyword evidence="13" id="KW-0675">Receptor</keyword>
<dbReference type="InterPro" id="IPR000472">
    <property type="entry name" value="Activin_recp"/>
</dbReference>
<evidence type="ECO:0000256" key="6">
    <source>
        <dbReference type="ARBA" id="ARBA00022692"/>
    </source>
</evidence>
<keyword evidence="5" id="KW-0808">Transferase</keyword>
<evidence type="ECO:0000259" key="17">
    <source>
        <dbReference type="PROSITE" id="PS50011"/>
    </source>
</evidence>